<keyword evidence="2" id="KW-1003">Cell membrane</keyword>
<evidence type="ECO:0000256" key="5">
    <source>
        <dbReference type="ARBA" id="ARBA00023136"/>
    </source>
</evidence>
<evidence type="ECO:0000256" key="3">
    <source>
        <dbReference type="ARBA" id="ARBA00022692"/>
    </source>
</evidence>
<evidence type="ECO:0000256" key="4">
    <source>
        <dbReference type="ARBA" id="ARBA00022989"/>
    </source>
</evidence>
<dbReference type="InterPro" id="IPR050833">
    <property type="entry name" value="Poly_Biosynth_Transport"/>
</dbReference>
<evidence type="ECO:0000313" key="8">
    <source>
        <dbReference type="Proteomes" id="UP000468531"/>
    </source>
</evidence>
<accession>A0A6P1BHI0</accession>
<protein>
    <submittedName>
        <fullName evidence="7">Oligosaccharide flippase family protein</fullName>
    </submittedName>
</protein>
<dbReference type="AlphaFoldDB" id="A0A6P1BHI0"/>
<feature type="transmembrane region" description="Helical" evidence="6">
    <location>
        <begin position="233"/>
        <end position="255"/>
    </location>
</feature>
<dbReference type="Pfam" id="PF01943">
    <property type="entry name" value="Polysacc_synt"/>
    <property type="match status" value="1"/>
</dbReference>
<feature type="transmembrane region" description="Helical" evidence="6">
    <location>
        <begin position="148"/>
        <end position="167"/>
    </location>
</feature>
<keyword evidence="5 6" id="KW-0472">Membrane</keyword>
<feature type="transmembrane region" description="Helical" evidence="6">
    <location>
        <begin position="419"/>
        <end position="437"/>
    </location>
</feature>
<evidence type="ECO:0000256" key="6">
    <source>
        <dbReference type="SAM" id="Phobius"/>
    </source>
</evidence>
<dbReference type="InterPro" id="IPR002797">
    <property type="entry name" value="Polysacc_synth"/>
</dbReference>
<feature type="transmembrane region" description="Helical" evidence="6">
    <location>
        <begin position="330"/>
        <end position="349"/>
    </location>
</feature>
<dbReference type="GO" id="GO:0005886">
    <property type="term" value="C:plasma membrane"/>
    <property type="evidence" value="ECO:0007669"/>
    <property type="project" value="UniProtKB-SubCell"/>
</dbReference>
<name>A0A6P1BHI0_9BRAD</name>
<feature type="transmembrane region" description="Helical" evidence="6">
    <location>
        <begin position="44"/>
        <end position="70"/>
    </location>
</feature>
<keyword evidence="4 6" id="KW-1133">Transmembrane helix</keyword>
<evidence type="ECO:0000256" key="2">
    <source>
        <dbReference type="ARBA" id="ARBA00022475"/>
    </source>
</evidence>
<dbReference type="PANTHER" id="PTHR30250">
    <property type="entry name" value="PST FAMILY PREDICTED COLANIC ACID TRANSPORTER"/>
    <property type="match status" value="1"/>
</dbReference>
<feature type="transmembrane region" description="Helical" evidence="6">
    <location>
        <begin position="292"/>
        <end position="310"/>
    </location>
</feature>
<proteinExistence type="predicted"/>
<keyword evidence="3 6" id="KW-0812">Transmembrane</keyword>
<dbReference type="PANTHER" id="PTHR30250:SF11">
    <property type="entry name" value="O-ANTIGEN TRANSPORTER-RELATED"/>
    <property type="match status" value="1"/>
</dbReference>
<comment type="caution">
    <text evidence="7">The sequence shown here is derived from an EMBL/GenBank/DDBJ whole genome shotgun (WGS) entry which is preliminary data.</text>
</comment>
<feature type="transmembrane region" description="Helical" evidence="6">
    <location>
        <begin position="383"/>
        <end position="399"/>
    </location>
</feature>
<reference evidence="7 8" key="1">
    <citation type="journal article" date="2020" name="Arch. Microbiol.">
        <title>Bradyrhizobium uaiense sp. nov., a new highly efficient cowpea symbiont.</title>
        <authorList>
            <person name="Cabral Michel D."/>
            <person name="Azarias Guimaraes A."/>
            <person name="Martins da Costa E."/>
            <person name="Soares de Carvalho T."/>
            <person name="Balsanelli E."/>
            <person name="Willems A."/>
            <person name="Maltempi de Souza E."/>
            <person name="de Souza Moreira F.M."/>
        </authorList>
    </citation>
    <scope>NUCLEOTIDE SEQUENCE [LARGE SCALE GENOMIC DNA]</scope>
    <source>
        <strain evidence="7 8">UFLA 03-164</strain>
    </source>
</reference>
<feature type="transmembrane region" description="Helical" evidence="6">
    <location>
        <begin position="173"/>
        <end position="198"/>
    </location>
</feature>
<sequence length="484" mass="53505">MASILRQGILLSAAQYTEQVIMLLTPIVLVRTIGPTAFGEYRLFWLLVTTVALLFSFNMPRSLLFFFVRLDAEGRRVYVGQTVLFLLVATTIAVLLIVAFRHALPSGVKDLLRDHGVLLAIFLFVWNLGLLLDVLPNAVGQIRWQAQAILATSVLRAALIISAAIVFHQFEEVLIAALIAASVRLILLAVFIARYCGIRLFPIEKEQFRAQLRYALPFGVAGLLWSVRKQAELWIVATMFSSGMFGIFSIATMLLMPFEVLRGGLGNLLLPKMSHFHSLGRHEELLRLNNQGNVIISAVMFPAIAALFVFADEVIQLLFTKEYVSGSPVLRIYLIQTLISTEITTLLNVFGQGSANMRYEAAILPFAVLTSLAGVWYYGLPGAAIGSVFTTFVVYILFLRRLSKVMSIPIARLQDWKNLGLILVASVLAALLVRLSFDLLQAPVPVAALVGPVAVLVCYVAMLFVTGYYRTLAEVRREWGVLGA</sequence>
<organism evidence="7 8">
    <name type="scientific">Bradyrhizobium uaiense</name>
    <dbReference type="NCBI Taxonomy" id="2594946"/>
    <lineage>
        <taxon>Bacteria</taxon>
        <taxon>Pseudomonadati</taxon>
        <taxon>Pseudomonadota</taxon>
        <taxon>Alphaproteobacteria</taxon>
        <taxon>Hyphomicrobiales</taxon>
        <taxon>Nitrobacteraceae</taxon>
        <taxon>Bradyrhizobium</taxon>
    </lineage>
</organism>
<feature type="transmembrane region" description="Helical" evidence="6">
    <location>
        <begin position="449"/>
        <end position="469"/>
    </location>
</feature>
<feature type="transmembrane region" description="Helical" evidence="6">
    <location>
        <begin position="20"/>
        <end position="38"/>
    </location>
</feature>
<dbReference type="EMBL" id="VKHP01000074">
    <property type="protein sequence ID" value="NEU97937.1"/>
    <property type="molecule type" value="Genomic_DNA"/>
</dbReference>
<feature type="transmembrane region" description="Helical" evidence="6">
    <location>
        <begin position="82"/>
        <end position="104"/>
    </location>
</feature>
<gene>
    <name evidence="7" type="ORF">FNJ47_19430</name>
</gene>
<dbReference type="Proteomes" id="UP000468531">
    <property type="component" value="Unassembled WGS sequence"/>
</dbReference>
<comment type="subcellular location">
    <subcellularLocation>
        <location evidence="1">Cell membrane</location>
        <topology evidence="1">Multi-pass membrane protein</topology>
    </subcellularLocation>
</comment>
<evidence type="ECO:0000313" key="7">
    <source>
        <dbReference type="EMBL" id="NEU97937.1"/>
    </source>
</evidence>
<keyword evidence="8" id="KW-1185">Reference proteome</keyword>
<feature type="transmembrane region" description="Helical" evidence="6">
    <location>
        <begin position="116"/>
        <end position="136"/>
    </location>
</feature>
<dbReference type="RefSeq" id="WP_163155785.1">
    <property type="nucleotide sequence ID" value="NZ_VKHP01000074.1"/>
</dbReference>
<evidence type="ECO:0000256" key="1">
    <source>
        <dbReference type="ARBA" id="ARBA00004651"/>
    </source>
</evidence>